<evidence type="ECO:0000259" key="4">
    <source>
        <dbReference type="PROSITE" id="PS51384"/>
    </source>
</evidence>
<proteinExistence type="predicted"/>
<keyword evidence="6" id="KW-1185">Reference proteome</keyword>
<dbReference type="EMBL" id="JAVREH010000005">
    <property type="protein sequence ID" value="MDT0260855.1"/>
    <property type="molecule type" value="Genomic_DNA"/>
</dbReference>
<name>A0ABU2J792_9ACTN</name>
<dbReference type="SUPFAM" id="SSF52343">
    <property type="entry name" value="Ferredoxin reductase-like, C-terminal NADP-linked domain"/>
    <property type="match status" value="1"/>
</dbReference>
<dbReference type="PANTHER" id="PTHR47354">
    <property type="entry name" value="NADH OXIDOREDUCTASE HCR"/>
    <property type="match status" value="1"/>
</dbReference>
<accession>A0ABU2J792</accession>
<feature type="domain" description="FAD-binding FR-type" evidence="4">
    <location>
        <begin position="12"/>
        <end position="113"/>
    </location>
</feature>
<dbReference type="InterPro" id="IPR008333">
    <property type="entry name" value="Cbr1-like_FAD-bd_dom"/>
</dbReference>
<evidence type="ECO:0000313" key="5">
    <source>
        <dbReference type="EMBL" id="MDT0260855.1"/>
    </source>
</evidence>
<keyword evidence="2" id="KW-0001">2Fe-2S</keyword>
<keyword evidence="2" id="KW-0408">Iron</keyword>
<dbReference type="RefSeq" id="WP_311422012.1">
    <property type="nucleotide sequence ID" value="NZ_JAVREH010000005.1"/>
</dbReference>
<evidence type="ECO:0000313" key="6">
    <source>
        <dbReference type="Proteomes" id="UP001183176"/>
    </source>
</evidence>
<dbReference type="PANTHER" id="PTHR47354:SF5">
    <property type="entry name" value="PROTEIN RFBI"/>
    <property type="match status" value="1"/>
</dbReference>
<comment type="caution">
    <text evidence="5">The sequence shown here is derived from an EMBL/GenBank/DDBJ whole genome shotgun (WGS) entry which is preliminary data.</text>
</comment>
<organism evidence="5 6">
    <name type="scientific">Jatrophihabitans lederbergiae</name>
    <dbReference type="NCBI Taxonomy" id="3075547"/>
    <lineage>
        <taxon>Bacteria</taxon>
        <taxon>Bacillati</taxon>
        <taxon>Actinomycetota</taxon>
        <taxon>Actinomycetes</taxon>
        <taxon>Jatrophihabitantales</taxon>
        <taxon>Jatrophihabitantaceae</taxon>
        <taxon>Jatrophihabitans</taxon>
    </lineage>
</organism>
<protein>
    <submittedName>
        <fullName evidence="5">FAD-binding oxidoreductase</fullName>
    </submittedName>
</protein>
<gene>
    <name evidence="5" type="ORF">RM423_05550</name>
</gene>
<dbReference type="Pfam" id="PF00970">
    <property type="entry name" value="FAD_binding_6"/>
    <property type="match status" value="1"/>
</dbReference>
<keyword evidence="3" id="KW-0411">Iron-sulfur</keyword>
<dbReference type="InterPro" id="IPR017938">
    <property type="entry name" value="Riboflavin_synthase-like_b-brl"/>
</dbReference>
<dbReference type="PRINTS" id="PR00410">
    <property type="entry name" value="PHEHYDRXLASE"/>
</dbReference>
<dbReference type="InterPro" id="IPR050415">
    <property type="entry name" value="MRET"/>
</dbReference>
<sequence length="238" mass="24765">MTDPGPGTPPAGGWRTAVVTVVAHPGPRSVRVRLRVPDRVDHRAGQHYVLRLTAEDGYTAARSYSVASPPSDPELELFVERLDNGEVSSFLADVVEVGDELEVRGPIGGWFVWDGTSPALGIGGGTGVVPLVAMLRHARATGRSELLRLAVSARTLEDLPYADELIDAGAVLALSRAASAGRPAGRLLAADLQPLIEPAATAFVCGSGAFAEALSSELVELGMPVGSIRVERFGPSGA</sequence>
<evidence type="ECO:0000256" key="2">
    <source>
        <dbReference type="ARBA" id="ARBA00022714"/>
    </source>
</evidence>
<keyword evidence="2" id="KW-0479">Metal-binding</keyword>
<evidence type="ECO:0000256" key="1">
    <source>
        <dbReference type="ARBA" id="ARBA00001974"/>
    </source>
</evidence>
<dbReference type="InterPro" id="IPR017927">
    <property type="entry name" value="FAD-bd_FR_type"/>
</dbReference>
<comment type="cofactor">
    <cofactor evidence="1">
        <name>FAD</name>
        <dbReference type="ChEBI" id="CHEBI:57692"/>
    </cofactor>
</comment>
<dbReference type="PROSITE" id="PS51384">
    <property type="entry name" value="FAD_FR"/>
    <property type="match status" value="1"/>
</dbReference>
<dbReference type="Gene3D" id="3.40.50.80">
    <property type="entry name" value="Nucleotide-binding domain of ferredoxin-NADP reductase (FNR) module"/>
    <property type="match status" value="1"/>
</dbReference>
<dbReference type="Proteomes" id="UP001183176">
    <property type="component" value="Unassembled WGS sequence"/>
</dbReference>
<dbReference type="SUPFAM" id="SSF63380">
    <property type="entry name" value="Riboflavin synthase domain-like"/>
    <property type="match status" value="1"/>
</dbReference>
<evidence type="ECO:0000256" key="3">
    <source>
        <dbReference type="ARBA" id="ARBA00023014"/>
    </source>
</evidence>
<reference evidence="6" key="1">
    <citation type="submission" date="2023-07" db="EMBL/GenBank/DDBJ databases">
        <title>30 novel species of actinomycetes from the DSMZ collection.</title>
        <authorList>
            <person name="Nouioui I."/>
        </authorList>
    </citation>
    <scope>NUCLEOTIDE SEQUENCE [LARGE SCALE GENOMIC DNA]</scope>
    <source>
        <strain evidence="6">DSM 44399</strain>
    </source>
</reference>
<dbReference type="InterPro" id="IPR039261">
    <property type="entry name" value="FNR_nucleotide-bd"/>
</dbReference>
<dbReference type="Gene3D" id="2.40.30.10">
    <property type="entry name" value="Translation factors"/>
    <property type="match status" value="1"/>
</dbReference>